<sequence length="189" mass="21071">MANLDSALTTTQRLLILSFLFLTLALSFINQQGGFVVSLFLIFLSRRLDKKWTSDRGHTILPVYFKAVGMAGLHFYLSLLVALIVFISVYDDEILKSALSVHSASSKLMPLPRDVMEVGAMVLTAIFLLFVLTLVRITWHVSRGKRGTSGNFLDTVIAICVTGHSIPRRFSEKLKIKGKKLSGKKRATR</sequence>
<comment type="caution">
    <text evidence="2">The sequence shown here is derived from an EMBL/GenBank/DDBJ whole genome shotgun (WGS) entry which is preliminary data.</text>
</comment>
<evidence type="ECO:0000256" key="1">
    <source>
        <dbReference type="SAM" id="Phobius"/>
    </source>
</evidence>
<accession>A0AAV2VQT1</accession>
<evidence type="ECO:0000313" key="2">
    <source>
        <dbReference type="EMBL" id="CCO46793.1"/>
    </source>
</evidence>
<protein>
    <recommendedName>
        <fullName evidence="4">Permease</fullName>
    </recommendedName>
</protein>
<evidence type="ECO:0000313" key="3">
    <source>
        <dbReference type="Proteomes" id="UP000018211"/>
    </source>
</evidence>
<gene>
    <name evidence="2" type="ORF">VIBNISOn1_190012</name>
</gene>
<feature type="transmembrane region" description="Helical" evidence="1">
    <location>
        <begin position="14"/>
        <end position="43"/>
    </location>
</feature>
<dbReference type="AlphaFoldDB" id="A0AAV2VQT1"/>
<keyword evidence="1" id="KW-0812">Transmembrane</keyword>
<reference evidence="2 3" key="1">
    <citation type="journal article" date="2013" name="ISME J.">
        <title>Comparative genomics of pathogenic lineages of Vibrio nigripulchritudo identifies virulence-associated traits.</title>
        <authorList>
            <person name="Goudenege D."/>
            <person name="Labreuche Y."/>
            <person name="Krin E."/>
            <person name="Ansquer D."/>
            <person name="Mangenot S."/>
            <person name="Calteau A."/>
            <person name="Medigue C."/>
            <person name="Mazel D."/>
            <person name="Polz M.F."/>
            <person name="Le Roux F."/>
        </authorList>
    </citation>
    <scope>NUCLEOTIDE SEQUENCE [LARGE SCALE GENOMIC DNA]</scope>
    <source>
        <strain evidence="2 3">SOn1</strain>
    </source>
</reference>
<feature type="transmembrane region" description="Helical" evidence="1">
    <location>
        <begin position="118"/>
        <end position="139"/>
    </location>
</feature>
<feature type="transmembrane region" description="Helical" evidence="1">
    <location>
        <begin position="63"/>
        <end position="90"/>
    </location>
</feature>
<proteinExistence type="predicted"/>
<dbReference type="EMBL" id="CAOF01000101">
    <property type="protein sequence ID" value="CCO46793.1"/>
    <property type="molecule type" value="Genomic_DNA"/>
</dbReference>
<name>A0AAV2VQT1_9VIBR</name>
<evidence type="ECO:0008006" key="4">
    <source>
        <dbReference type="Google" id="ProtNLM"/>
    </source>
</evidence>
<keyword evidence="1" id="KW-1133">Transmembrane helix</keyword>
<organism evidence="2 3">
    <name type="scientific">Vibrio nigripulchritudo SOn1</name>
    <dbReference type="NCBI Taxonomy" id="1238450"/>
    <lineage>
        <taxon>Bacteria</taxon>
        <taxon>Pseudomonadati</taxon>
        <taxon>Pseudomonadota</taxon>
        <taxon>Gammaproteobacteria</taxon>
        <taxon>Vibrionales</taxon>
        <taxon>Vibrionaceae</taxon>
        <taxon>Vibrio</taxon>
    </lineage>
</organism>
<keyword evidence="1" id="KW-0472">Membrane</keyword>
<dbReference type="RefSeq" id="WP_022611834.1">
    <property type="nucleotide sequence ID" value="NZ_LK391965.1"/>
</dbReference>
<dbReference type="Proteomes" id="UP000018211">
    <property type="component" value="Unassembled WGS sequence"/>
</dbReference>